<feature type="transmembrane region" description="Helical" evidence="2">
    <location>
        <begin position="60"/>
        <end position="82"/>
    </location>
</feature>
<organism evidence="5">
    <name type="scientific">Schistocephalus solidus</name>
    <name type="common">Tapeworm</name>
    <dbReference type="NCBI Taxonomy" id="70667"/>
    <lineage>
        <taxon>Eukaryota</taxon>
        <taxon>Metazoa</taxon>
        <taxon>Spiralia</taxon>
        <taxon>Lophotrochozoa</taxon>
        <taxon>Platyhelminthes</taxon>
        <taxon>Cestoda</taxon>
        <taxon>Eucestoda</taxon>
        <taxon>Diphyllobothriidea</taxon>
        <taxon>Diphyllobothriidae</taxon>
        <taxon>Schistocephalus</taxon>
    </lineage>
</organism>
<evidence type="ECO:0000313" key="3">
    <source>
        <dbReference type="EMBL" id="VDM05941.1"/>
    </source>
</evidence>
<dbReference type="AlphaFoldDB" id="A0A183TSV7"/>
<dbReference type="Proteomes" id="UP000275846">
    <property type="component" value="Unassembled WGS sequence"/>
</dbReference>
<reference evidence="3 4" key="2">
    <citation type="submission" date="2018-11" db="EMBL/GenBank/DDBJ databases">
        <authorList>
            <consortium name="Pathogen Informatics"/>
        </authorList>
    </citation>
    <scope>NUCLEOTIDE SEQUENCE [LARGE SCALE GENOMIC DNA]</scope>
    <source>
        <strain evidence="3 4">NST_G2</strain>
    </source>
</reference>
<reference evidence="5" key="1">
    <citation type="submission" date="2016-06" db="UniProtKB">
        <authorList>
            <consortium name="WormBaseParasite"/>
        </authorList>
    </citation>
    <scope>IDENTIFICATION</scope>
</reference>
<evidence type="ECO:0000256" key="1">
    <source>
        <dbReference type="SAM" id="MobiDB-lite"/>
    </source>
</evidence>
<gene>
    <name evidence="3" type="ORF">SSLN_LOCUS19555</name>
</gene>
<feature type="compositionally biased region" description="Low complexity" evidence="1">
    <location>
        <begin position="135"/>
        <end position="146"/>
    </location>
</feature>
<keyword evidence="2" id="KW-1133">Transmembrane helix</keyword>
<keyword evidence="2" id="KW-0472">Membrane</keyword>
<dbReference type="WBParaSite" id="SSLN_0002028601-mRNA-1">
    <property type="protein sequence ID" value="SSLN_0002028601-mRNA-1"/>
    <property type="gene ID" value="SSLN_0002028601"/>
</dbReference>
<evidence type="ECO:0000256" key="2">
    <source>
        <dbReference type="SAM" id="Phobius"/>
    </source>
</evidence>
<protein>
    <submittedName>
        <fullName evidence="3 5">Uncharacterized protein</fullName>
    </submittedName>
</protein>
<feature type="region of interest" description="Disordered" evidence="1">
    <location>
        <begin position="135"/>
        <end position="165"/>
    </location>
</feature>
<dbReference type="OrthoDB" id="43547at2759"/>
<proteinExistence type="predicted"/>
<evidence type="ECO:0000313" key="5">
    <source>
        <dbReference type="WBParaSite" id="SSLN_0002028601-mRNA-1"/>
    </source>
</evidence>
<evidence type="ECO:0000313" key="4">
    <source>
        <dbReference type="Proteomes" id="UP000275846"/>
    </source>
</evidence>
<accession>A0A183TSV7</accession>
<dbReference type="EMBL" id="UYSU01048067">
    <property type="protein sequence ID" value="VDM05941.1"/>
    <property type="molecule type" value="Genomic_DNA"/>
</dbReference>
<name>A0A183TSV7_SCHSO</name>
<keyword evidence="4" id="KW-1185">Reference proteome</keyword>
<sequence>MTIVLAVLIVNPKSAQPSAKRSMLLCMSSSATVFRAQSSAKSKSWTVVVDTRVGACTRRLLRSLLLLLLLLLLIIIIIINLFSTVSMSSECHDQCQVVPFQLNQLLHGKSSLNNLCDLPEFCEIQLCLPEDRLPSPATTSLSSPATDDPETPSKSESPLGGGSGHCRSPVVSMCIPRQAVCLIRIKGRVLTVYTYNWLRDELDRLMGRVETLVDWYNQRFQVHTKVFLKFFFAGGPIDNLKPPCNRVMR</sequence>
<keyword evidence="2" id="KW-0812">Transmembrane</keyword>